<dbReference type="EMBL" id="SHKO01000001">
    <property type="protein sequence ID" value="RZT98535.1"/>
    <property type="molecule type" value="Genomic_DNA"/>
</dbReference>
<comment type="caution">
    <text evidence="1">The sequence shown here is derived from an EMBL/GenBank/DDBJ whole genome shotgun (WGS) entry which is preliminary data.</text>
</comment>
<gene>
    <name evidence="1" type="ORF">EV681_0313</name>
</gene>
<accession>A0A4V2FTK8</accession>
<organism evidence="1 2">
    <name type="scientific">Advenella incenata</name>
    <dbReference type="NCBI Taxonomy" id="267800"/>
    <lineage>
        <taxon>Bacteria</taxon>
        <taxon>Pseudomonadati</taxon>
        <taxon>Pseudomonadota</taxon>
        <taxon>Betaproteobacteria</taxon>
        <taxon>Burkholderiales</taxon>
        <taxon>Alcaligenaceae</taxon>
    </lineage>
</organism>
<proteinExistence type="predicted"/>
<protein>
    <submittedName>
        <fullName evidence="1">Uncharacterized protein</fullName>
    </submittedName>
</protein>
<evidence type="ECO:0000313" key="1">
    <source>
        <dbReference type="EMBL" id="RZT98535.1"/>
    </source>
</evidence>
<reference evidence="1 2" key="1">
    <citation type="submission" date="2019-02" db="EMBL/GenBank/DDBJ databases">
        <title>Genomic Encyclopedia of Type Strains, Phase IV (KMG-IV): sequencing the most valuable type-strain genomes for metagenomic binning, comparative biology and taxonomic classification.</title>
        <authorList>
            <person name="Goeker M."/>
        </authorList>
    </citation>
    <scope>NUCLEOTIDE SEQUENCE [LARGE SCALE GENOMIC DNA]</scope>
    <source>
        <strain evidence="1 2">DSM 23814</strain>
    </source>
</reference>
<dbReference type="AlphaFoldDB" id="A0A4V2FTK8"/>
<name>A0A4V2FTK8_9BURK</name>
<keyword evidence="2" id="KW-1185">Reference proteome</keyword>
<evidence type="ECO:0000313" key="2">
    <source>
        <dbReference type="Proteomes" id="UP000293398"/>
    </source>
</evidence>
<dbReference type="Proteomes" id="UP000293398">
    <property type="component" value="Unassembled WGS sequence"/>
</dbReference>
<sequence length="34" mass="3692">MRTPINDRRSMNLAPTALQITFAPVPIAPPSDIS</sequence>